<comment type="caution">
    <text evidence="1">Lacks conserved residue(s) required for the propagation of feature annotation.</text>
</comment>
<dbReference type="PRINTS" id="PR00332">
    <property type="entry name" value="HISTRIAD"/>
</dbReference>
<protein>
    <submittedName>
        <fullName evidence="3">HIT family protein</fullName>
    </submittedName>
</protein>
<dbReference type="PROSITE" id="PS51084">
    <property type="entry name" value="HIT_2"/>
    <property type="match status" value="1"/>
</dbReference>
<feature type="domain" description="HIT" evidence="2">
    <location>
        <begin position="10"/>
        <end position="112"/>
    </location>
</feature>
<dbReference type="EMBL" id="JARFPK010000007">
    <property type="protein sequence ID" value="MDF0590087.1"/>
    <property type="molecule type" value="Genomic_DNA"/>
</dbReference>
<dbReference type="PANTHER" id="PTHR46648:SF1">
    <property type="entry name" value="ADENOSINE 5'-MONOPHOSPHORAMIDASE HNT1"/>
    <property type="match status" value="1"/>
</dbReference>
<comment type="caution">
    <text evidence="3">The sequence shown here is derived from an EMBL/GenBank/DDBJ whole genome shotgun (WGS) entry which is preliminary data.</text>
</comment>
<dbReference type="InterPro" id="IPR036265">
    <property type="entry name" value="HIT-like_sf"/>
</dbReference>
<evidence type="ECO:0000313" key="4">
    <source>
        <dbReference type="Proteomes" id="UP001220010"/>
    </source>
</evidence>
<dbReference type="PANTHER" id="PTHR46648">
    <property type="entry name" value="HIT FAMILY PROTEIN 1"/>
    <property type="match status" value="1"/>
</dbReference>
<dbReference type="InterPro" id="IPR001310">
    <property type="entry name" value="Histidine_triad_HIT"/>
</dbReference>
<proteinExistence type="predicted"/>
<dbReference type="InterPro" id="IPR011146">
    <property type="entry name" value="HIT-like"/>
</dbReference>
<gene>
    <name evidence="3" type="ORF">P0O15_02700</name>
</gene>
<name>A0ABT5X5V9_9EURY</name>
<dbReference type="Pfam" id="PF01230">
    <property type="entry name" value="HIT"/>
    <property type="match status" value="1"/>
</dbReference>
<dbReference type="RefSeq" id="WP_316965847.1">
    <property type="nucleotide sequence ID" value="NZ_JARFPK010000007.1"/>
</dbReference>
<organism evidence="3 4">
    <name type="scientific">Candidatus Methanocrinis natronophilus</name>
    <dbReference type="NCBI Taxonomy" id="3033396"/>
    <lineage>
        <taxon>Archaea</taxon>
        <taxon>Methanobacteriati</taxon>
        <taxon>Methanobacteriota</taxon>
        <taxon>Stenosarchaea group</taxon>
        <taxon>Methanomicrobia</taxon>
        <taxon>Methanotrichales</taxon>
        <taxon>Methanotrichaceae</taxon>
        <taxon>Methanocrinis</taxon>
    </lineage>
</organism>
<sequence>MVGINVEGCIFCDIVEGKAPCYKVYEDELSLAILDINPFSKGHCLVIPKRHVPWWHELTDDENASLFGVAKVVAERMMETLKPDFVCMYARGRRIPHTHIFLVPTYVGDVLDRFFNALELFQESPPELTALRGEVSMEGIAELLRRSQ</sequence>
<dbReference type="SUPFAM" id="SSF54197">
    <property type="entry name" value="HIT-like"/>
    <property type="match status" value="1"/>
</dbReference>
<evidence type="ECO:0000313" key="3">
    <source>
        <dbReference type="EMBL" id="MDF0590087.1"/>
    </source>
</evidence>
<reference evidence="3 4" key="1">
    <citation type="submission" date="2023-03" db="EMBL/GenBank/DDBJ databases">
        <title>WGS of Methanotrichaceae archaeon Mx.</title>
        <authorList>
            <person name="Sorokin D.Y."/>
            <person name="Merkel A.Y."/>
        </authorList>
    </citation>
    <scope>NUCLEOTIDE SEQUENCE [LARGE SCALE GENOMIC DNA]</scope>
    <source>
        <strain evidence="3 4">Mx</strain>
    </source>
</reference>
<accession>A0ABT5X5V9</accession>
<dbReference type="Proteomes" id="UP001220010">
    <property type="component" value="Unassembled WGS sequence"/>
</dbReference>
<evidence type="ECO:0000256" key="1">
    <source>
        <dbReference type="PROSITE-ProRule" id="PRU00464"/>
    </source>
</evidence>
<dbReference type="Gene3D" id="3.30.428.10">
    <property type="entry name" value="HIT-like"/>
    <property type="match status" value="1"/>
</dbReference>
<evidence type="ECO:0000259" key="2">
    <source>
        <dbReference type="PROSITE" id="PS51084"/>
    </source>
</evidence>
<keyword evidence="4" id="KW-1185">Reference proteome</keyword>